<evidence type="ECO:0000313" key="3">
    <source>
        <dbReference type="Proteomes" id="UP000202964"/>
    </source>
</evidence>
<accession>A0A0K1LKF9</accession>
<dbReference type="EMBL" id="KT186243">
    <property type="protein sequence ID" value="AKU42986.1"/>
    <property type="molecule type" value="Genomic_DNA"/>
</dbReference>
<keyword evidence="3" id="KW-1185">Reference proteome</keyword>
<proteinExistence type="predicted"/>
<sequence>MGSRLKAFLYFLMSLFLFPFTFLYLLAYHHFEDKQHFLTTCIEYIELVYMLFMHSILGKKVNEPFNIDEIDFWLRFGFKLKRYTGLSKEEIKLLRQEIPVLRYDKPEVTKDYIEYININYTADTYYCFFKDGTFRFYDDYTNQKLKGTIDSDFFKKLESWNLLVEKGKRISDDI</sequence>
<name>A0A0K1LKF9_9CAUD</name>
<keyword evidence="1" id="KW-1133">Transmembrane helix</keyword>
<evidence type="ECO:0000313" key="2">
    <source>
        <dbReference type="EMBL" id="AKU42986.1"/>
    </source>
</evidence>
<dbReference type="OrthoDB" id="30717at10239"/>
<evidence type="ECO:0000256" key="1">
    <source>
        <dbReference type="SAM" id="Phobius"/>
    </source>
</evidence>
<dbReference type="RefSeq" id="YP_009204310.1">
    <property type="nucleotide sequence ID" value="NC_028862.1"/>
</dbReference>
<feature type="transmembrane region" description="Helical" evidence="1">
    <location>
        <begin position="7"/>
        <end position="31"/>
    </location>
</feature>
<keyword evidence="1" id="KW-0812">Transmembrane</keyword>
<feature type="transmembrane region" description="Helical" evidence="1">
    <location>
        <begin position="37"/>
        <end position="57"/>
    </location>
</feature>
<organism evidence="2 3">
    <name type="scientific">Staphylococcus phage vB_SauS_phi2</name>
    <dbReference type="NCBI Taxonomy" id="1674930"/>
    <lineage>
        <taxon>Viruses</taxon>
        <taxon>Duplodnaviria</taxon>
        <taxon>Heunggongvirae</taxon>
        <taxon>Uroviricota</taxon>
        <taxon>Caudoviricetes</taxon>
        <taxon>Triavirus</taxon>
        <taxon>Triavirus tv2</taxon>
    </lineage>
</organism>
<dbReference type="Proteomes" id="UP000202964">
    <property type="component" value="Segment"/>
</dbReference>
<dbReference type="KEGG" id="vg:26630953"/>
<dbReference type="GeneID" id="26630953"/>
<keyword evidence="1" id="KW-0472">Membrane</keyword>
<protein>
    <submittedName>
        <fullName evidence="2">Uncharacterized protein</fullName>
    </submittedName>
</protein>
<reference evidence="3" key="1">
    <citation type="submission" date="2015-06" db="EMBL/GenBank/DDBJ databases">
        <title>Efficacy of two Staphylococcus aureus phage cocktails in cheese production.</title>
        <authorList>
            <person name="El Haddad L."/>
            <person name="Roy J.-P."/>
            <person name="Khalil G.E."/>
            <person name="St-Gelais D."/>
            <person name="Champagne C.P."/>
            <person name="Labrie S."/>
            <person name="Moineau S."/>
        </authorList>
    </citation>
    <scope>NUCLEOTIDE SEQUENCE [LARGE SCALE GENOMIC DNA]</scope>
</reference>